<feature type="binding site" evidence="6">
    <location>
        <position position="184"/>
    </location>
    <ligand>
        <name>NAD(+)</name>
        <dbReference type="ChEBI" id="CHEBI:57540"/>
    </ligand>
</feature>
<organism evidence="10 11">
    <name type="scientific">Methanonatronarchaeum thermophilum</name>
    <dbReference type="NCBI Taxonomy" id="1927129"/>
    <lineage>
        <taxon>Archaea</taxon>
        <taxon>Methanobacteriati</taxon>
        <taxon>Methanobacteriota</taxon>
        <taxon>Methanonatronarchaeia</taxon>
        <taxon>Methanonatronarchaeales</taxon>
        <taxon>Methanonatronarchaeaceae</taxon>
        <taxon>Methanonatronarchaeum</taxon>
    </lineage>
</organism>
<dbReference type="RefSeq" id="WP_086637257.1">
    <property type="nucleotide sequence ID" value="NZ_MRZU01000003.1"/>
</dbReference>
<keyword evidence="6" id="KW-0547">Nucleotide-binding</keyword>
<sequence length="412" mass="44953">MVDTGFSSYIHKAGAAVGVDESVIDRIIKPEKVLESYVSLVVDGEPKTYRCIRCQHSSLLGPYKGGVRFHPNISIEETLELAQTMTFKNAVVGVPFGGAKGAVCCNPKKMSHEEQMELSRLYIKSLSGFIGPKKDIPAPDVNTGPENMAVMMDSYSELTGQNTPAVVTGKPVEVGGTAIRTGATGRGVATVYKEYIKDVGYPIDEVTVGIQGFGKVGQVAAKHIEMMGSKVVGVSDSNGAIHNRDGLPTQEVIDWKKKTGSVVDFDKATNITNDQLITHDLDILIPAALANAIDKDTASKIKAKAIIEAANNPVTPKADKKLNKAGVTVIPDILANAGGVTASYLEWIQNTQHYNWRQKKLHNELDNRMKTAYNEVKKTHEKNEQNYRESAMQVALKKLVKTLKIRKPMYQK</sequence>
<evidence type="ECO:0000256" key="4">
    <source>
        <dbReference type="PIRNR" id="PIRNR000185"/>
    </source>
</evidence>
<evidence type="ECO:0000256" key="7">
    <source>
        <dbReference type="PIRSR" id="PIRSR000185-3"/>
    </source>
</evidence>
<feature type="site" description="Important for catalysis" evidence="7">
    <location>
        <position position="140"/>
    </location>
</feature>
<dbReference type="SUPFAM" id="SSF51735">
    <property type="entry name" value="NAD(P)-binding Rossmann-fold domains"/>
    <property type="match status" value="1"/>
</dbReference>
<dbReference type="InterPro" id="IPR014362">
    <property type="entry name" value="Glu_DH"/>
</dbReference>
<dbReference type="AlphaFoldDB" id="A0A1Y3GCP9"/>
<dbReference type="InterPro" id="IPR006097">
    <property type="entry name" value="Glu/Leu/Phe/Val/Trp_DH_dimer"/>
</dbReference>
<protein>
    <recommendedName>
        <fullName evidence="4">Glutamate dehydrogenase</fullName>
    </recommendedName>
</protein>
<feature type="binding site" evidence="6">
    <location>
        <position position="64"/>
    </location>
    <ligand>
        <name>substrate</name>
    </ligand>
</feature>
<evidence type="ECO:0000256" key="8">
    <source>
        <dbReference type="RuleBase" id="RU004417"/>
    </source>
</evidence>
<name>A0A1Y3GCP9_9EURY</name>
<keyword evidence="3 4" id="KW-0560">Oxidoreductase</keyword>
<comment type="caution">
    <text evidence="10">The sequence shown here is derived from an EMBL/GenBank/DDBJ whole genome shotgun (WGS) entry which is preliminary data.</text>
</comment>
<proteinExistence type="inferred from homology"/>
<dbReference type="InterPro" id="IPR006096">
    <property type="entry name" value="Glu/Leu/Phe/Val/Trp_DH_C"/>
</dbReference>
<evidence type="ECO:0000256" key="3">
    <source>
        <dbReference type="ARBA" id="ARBA00023002"/>
    </source>
</evidence>
<dbReference type="InterPro" id="IPR006095">
    <property type="entry name" value="Glu/Leu/Phe/Val/Trp_DH"/>
</dbReference>
<keyword evidence="11" id="KW-1185">Reference proteome</keyword>
<dbReference type="Gene3D" id="3.40.50.720">
    <property type="entry name" value="NAD(P)-binding Rossmann-like Domain"/>
    <property type="match status" value="1"/>
</dbReference>
<feature type="active site" description="Proton donor" evidence="5">
    <location>
        <position position="100"/>
    </location>
</feature>
<accession>A0A1Y3GCP9</accession>
<gene>
    <name evidence="10" type="ORF">AMET1_0886</name>
</gene>
<evidence type="ECO:0000256" key="1">
    <source>
        <dbReference type="ARBA" id="ARBA00006382"/>
    </source>
</evidence>
<feature type="binding site" evidence="6">
    <location>
        <position position="343"/>
    </location>
    <ligand>
        <name>substrate</name>
    </ligand>
</feature>
<dbReference type="PANTHER" id="PTHR11606:SF13">
    <property type="entry name" value="GLUTAMATE DEHYDROGENASE 1, MITOCHONDRIAL"/>
    <property type="match status" value="1"/>
</dbReference>
<dbReference type="SMART" id="SM00839">
    <property type="entry name" value="ELFV_dehydrog"/>
    <property type="match status" value="1"/>
</dbReference>
<comment type="similarity">
    <text evidence="1 4 8">Belongs to the Glu/Leu/Phe/Val dehydrogenases family.</text>
</comment>
<reference evidence="10 11" key="1">
    <citation type="submission" date="2016-12" db="EMBL/GenBank/DDBJ databases">
        <title>Discovery of methanogenic haloarchaea.</title>
        <authorList>
            <person name="Sorokin D.Y."/>
            <person name="Makarova K.S."/>
            <person name="Abbas B."/>
            <person name="Ferrer M."/>
            <person name="Golyshin P.N."/>
        </authorList>
    </citation>
    <scope>NUCLEOTIDE SEQUENCE [LARGE SCALE GENOMIC DNA]</scope>
    <source>
        <strain evidence="10">AMET1</strain>
    </source>
</reference>
<evidence type="ECO:0000313" key="11">
    <source>
        <dbReference type="Proteomes" id="UP000195137"/>
    </source>
</evidence>
<dbReference type="EMBL" id="MRZU01000003">
    <property type="protein sequence ID" value="OUJ19232.1"/>
    <property type="molecule type" value="Genomic_DNA"/>
</dbReference>
<dbReference type="Gene3D" id="3.40.50.10860">
    <property type="entry name" value="Leucine Dehydrogenase, chain A, domain 1"/>
    <property type="match status" value="1"/>
</dbReference>
<dbReference type="Pfam" id="PF02812">
    <property type="entry name" value="ELFV_dehydrog_N"/>
    <property type="match status" value="1"/>
</dbReference>
<evidence type="ECO:0000256" key="5">
    <source>
        <dbReference type="PIRSR" id="PIRSR000185-1"/>
    </source>
</evidence>
<dbReference type="PIRSF" id="PIRSF000185">
    <property type="entry name" value="Glu_DH"/>
    <property type="match status" value="1"/>
</dbReference>
<dbReference type="PANTHER" id="PTHR11606">
    <property type="entry name" value="GLUTAMATE DEHYDROGENASE"/>
    <property type="match status" value="1"/>
</dbReference>
<dbReference type="GO" id="GO:0004352">
    <property type="term" value="F:glutamate dehydrogenase (NAD+) activity"/>
    <property type="evidence" value="ECO:0007669"/>
    <property type="project" value="TreeGrafter"/>
</dbReference>
<dbReference type="SUPFAM" id="SSF53223">
    <property type="entry name" value="Aminoacid dehydrogenase-like, N-terminal domain"/>
    <property type="match status" value="1"/>
</dbReference>
<dbReference type="InterPro" id="IPR033922">
    <property type="entry name" value="NAD_bind_Glu_DH"/>
</dbReference>
<dbReference type="GO" id="GO:0006538">
    <property type="term" value="P:L-glutamate catabolic process"/>
    <property type="evidence" value="ECO:0007669"/>
    <property type="project" value="TreeGrafter"/>
</dbReference>
<dbReference type="Proteomes" id="UP000195137">
    <property type="component" value="Unassembled WGS sequence"/>
</dbReference>
<evidence type="ECO:0000259" key="9">
    <source>
        <dbReference type="SMART" id="SM00839"/>
    </source>
</evidence>
<dbReference type="InterPro" id="IPR046346">
    <property type="entry name" value="Aminoacid_DH-like_N_sf"/>
</dbReference>
<feature type="binding site" evidence="6">
    <location>
        <position position="88"/>
    </location>
    <ligand>
        <name>substrate</name>
    </ligand>
</feature>
<dbReference type="CDD" id="cd01076">
    <property type="entry name" value="NAD_bind_1_Glu_DH"/>
    <property type="match status" value="1"/>
</dbReference>
<dbReference type="GO" id="GO:0000166">
    <property type="term" value="F:nucleotide binding"/>
    <property type="evidence" value="ECO:0007669"/>
    <property type="project" value="UniProtKB-KW"/>
</dbReference>
<feature type="domain" description="Glutamate/phenylalanine/leucine/valine/L-tryptophan dehydrogenase C-terminal" evidence="9">
    <location>
        <begin position="177"/>
        <end position="407"/>
    </location>
</feature>
<evidence type="ECO:0000256" key="2">
    <source>
        <dbReference type="ARBA" id="ARBA00011643"/>
    </source>
</evidence>
<dbReference type="PRINTS" id="PR00082">
    <property type="entry name" value="GLFDHDRGNASE"/>
</dbReference>
<comment type="subunit">
    <text evidence="2">Homohexamer.</text>
</comment>
<dbReference type="OrthoDB" id="6425at2157"/>
<dbReference type="Pfam" id="PF00208">
    <property type="entry name" value="ELFV_dehydrog"/>
    <property type="match status" value="1"/>
</dbReference>
<keyword evidence="6" id="KW-0520">NAD</keyword>
<evidence type="ECO:0000256" key="6">
    <source>
        <dbReference type="PIRSR" id="PIRSR000185-2"/>
    </source>
</evidence>
<evidence type="ECO:0000313" key="10">
    <source>
        <dbReference type="EMBL" id="OUJ19232.1"/>
    </source>
</evidence>
<dbReference type="InterPro" id="IPR036291">
    <property type="entry name" value="NAD(P)-bd_dom_sf"/>
</dbReference>